<proteinExistence type="predicted"/>
<gene>
    <name evidence="7" type="ORF">JI739_02515</name>
</gene>
<dbReference type="InterPro" id="IPR009057">
    <property type="entry name" value="Homeodomain-like_sf"/>
</dbReference>
<evidence type="ECO:0000313" key="7">
    <source>
        <dbReference type="EMBL" id="MBL0419211.1"/>
    </source>
</evidence>
<dbReference type="GO" id="GO:0003700">
    <property type="term" value="F:DNA-binding transcription factor activity"/>
    <property type="evidence" value="ECO:0007669"/>
    <property type="project" value="TreeGrafter"/>
</dbReference>
<dbReference type="Gene3D" id="1.10.357.10">
    <property type="entry name" value="Tetracycline Repressor, domain 2"/>
    <property type="match status" value="1"/>
</dbReference>
<evidence type="ECO:0000256" key="4">
    <source>
        <dbReference type="PROSITE-ProRule" id="PRU00335"/>
    </source>
</evidence>
<evidence type="ECO:0000313" key="8">
    <source>
        <dbReference type="Proteomes" id="UP000613011"/>
    </source>
</evidence>
<accession>A0A937D5X6</accession>
<evidence type="ECO:0000256" key="5">
    <source>
        <dbReference type="SAM" id="MobiDB-lite"/>
    </source>
</evidence>
<dbReference type="PANTHER" id="PTHR30055:SF234">
    <property type="entry name" value="HTH-TYPE TRANSCRIPTIONAL REGULATOR BETI"/>
    <property type="match status" value="1"/>
</dbReference>
<evidence type="ECO:0000256" key="1">
    <source>
        <dbReference type="ARBA" id="ARBA00023015"/>
    </source>
</evidence>
<keyword evidence="8" id="KW-1185">Reference proteome</keyword>
<evidence type="ECO:0000256" key="3">
    <source>
        <dbReference type="ARBA" id="ARBA00023163"/>
    </source>
</evidence>
<dbReference type="Pfam" id="PF00440">
    <property type="entry name" value="TetR_N"/>
    <property type="match status" value="1"/>
</dbReference>
<dbReference type="SUPFAM" id="SSF48498">
    <property type="entry name" value="Tetracyclin repressor-like, C-terminal domain"/>
    <property type="match status" value="1"/>
</dbReference>
<feature type="DNA-binding region" description="H-T-H motif" evidence="4">
    <location>
        <begin position="56"/>
        <end position="75"/>
    </location>
</feature>
<dbReference type="InterPro" id="IPR001647">
    <property type="entry name" value="HTH_TetR"/>
</dbReference>
<dbReference type="InterPro" id="IPR050109">
    <property type="entry name" value="HTH-type_TetR-like_transc_reg"/>
</dbReference>
<dbReference type="EMBL" id="JAEQNA010000001">
    <property type="protein sequence ID" value="MBL0419211.1"/>
    <property type="molecule type" value="Genomic_DNA"/>
</dbReference>
<protein>
    <submittedName>
        <fullName evidence="7">TetR/AcrR family transcriptional regulator</fullName>
    </submittedName>
</protein>
<dbReference type="SUPFAM" id="SSF46689">
    <property type="entry name" value="Homeodomain-like"/>
    <property type="match status" value="1"/>
</dbReference>
<evidence type="ECO:0000259" key="6">
    <source>
        <dbReference type="PROSITE" id="PS50977"/>
    </source>
</evidence>
<dbReference type="AlphaFoldDB" id="A0A937D5X6"/>
<dbReference type="PROSITE" id="PS50977">
    <property type="entry name" value="HTH_TETR_2"/>
    <property type="match status" value="1"/>
</dbReference>
<feature type="region of interest" description="Disordered" evidence="5">
    <location>
        <begin position="1"/>
        <end position="31"/>
    </location>
</feature>
<dbReference type="InterPro" id="IPR036271">
    <property type="entry name" value="Tet_transcr_reg_TetR-rel_C_sf"/>
</dbReference>
<organism evidence="7 8">
    <name type="scientific">Ramlibacter aurantiacus</name>
    <dbReference type="NCBI Taxonomy" id="2801330"/>
    <lineage>
        <taxon>Bacteria</taxon>
        <taxon>Pseudomonadati</taxon>
        <taxon>Pseudomonadota</taxon>
        <taxon>Betaproteobacteria</taxon>
        <taxon>Burkholderiales</taxon>
        <taxon>Comamonadaceae</taxon>
        <taxon>Ramlibacter</taxon>
    </lineage>
</organism>
<feature type="compositionally biased region" description="Basic and acidic residues" evidence="5">
    <location>
        <begin position="1"/>
        <end position="19"/>
    </location>
</feature>
<feature type="domain" description="HTH tetR-type" evidence="6">
    <location>
        <begin position="33"/>
        <end position="93"/>
    </location>
</feature>
<comment type="caution">
    <text evidence="7">The sequence shown here is derived from an EMBL/GenBank/DDBJ whole genome shotgun (WGS) entry which is preliminary data.</text>
</comment>
<name>A0A937D5X6_9BURK</name>
<dbReference type="Proteomes" id="UP000613011">
    <property type="component" value="Unassembled WGS sequence"/>
</dbReference>
<sequence length="242" mass="27037">MPSPARTREPTRARADKPATTRRGSGRPAADASVGREVILAATIELLRTRTPEQLSVVEVAAAAGVNRALVRYYFGDLKGLLMEATQHLMRQLQDRMETALRTEGDLAERVHHRLMLRLEFMREHPHFERLALSEIYQSGAEGGDDPEGTPLHRITQRGLELTRMLLDDTPHSRLDPRFVHLAILSVSAFLPIAQPLLAELFGEGPKADRKVDDYLKFVARMLADTIERSDVPPAPKRRGAA</sequence>
<keyword evidence="1" id="KW-0805">Transcription regulation</keyword>
<keyword evidence="3" id="KW-0804">Transcription</keyword>
<reference evidence="7" key="1">
    <citation type="submission" date="2021-01" db="EMBL/GenBank/DDBJ databases">
        <title>Ramlibacter sp. strain AW1 16S ribosomal RNA gene Genome sequencing and assembly.</title>
        <authorList>
            <person name="Kang M."/>
        </authorList>
    </citation>
    <scope>NUCLEOTIDE SEQUENCE</scope>
    <source>
        <strain evidence="7">AW1</strain>
    </source>
</reference>
<evidence type="ECO:0000256" key="2">
    <source>
        <dbReference type="ARBA" id="ARBA00023125"/>
    </source>
</evidence>
<dbReference type="GO" id="GO:0000976">
    <property type="term" value="F:transcription cis-regulatory region binding"/>
    <property type="evidence" value="ECO:0007669"/>
    <property type="project" value="TreeGrafter"/>
</dbReference>
<dbReference type="PANTHER" id="PTHR30055">
    <property type="entry name" value="HTH-TYPE TRANSCRIPTIONAL REGULATOR RUTR"/>
    <property type="match status" value="1"/>
</dbReference>
<dbReference type="RefSeq" id="WP_201682260.1">
    <property type="nucleotide sequence ID" value="NZ_JAEQNA010000001.1"/>
</dbReference>
<keyword evidence="2 4" id="KW-0238">DNA-binding</keyword>